<organism evidence="1 2">
    <name type="scientific">Pyropia yezoensis</name>
    <name type="common">Susabi-nori</name>
    <name type="synonym">Porphyra yezoensis</name>
    <dbReference type="NCBI Taxonomy" id="2788"/>
    <lineage>
        <taxon>Eukaryota</taxon>
        <taxon>Rhodophyta</taxon>
        <taxon>Bangiophyceae</taxon>
        <taxon>Bangiales</taxon>
        <taxon>Bangiaceae</taxon>
        <taxon>Pyropia</taxon>
    </lineage>
</organism>
<accession>A0ACC3C9K3</accession>
<reference evidence="1" key="1">
    <citation type="submission" date="2019-11" db="EMBL/GenBank/DDBJ databases">
        <title>Nori genome reveals adaptations in red seaweeds to the harsh intertidal environment.</title>
        <authorList>
            <person name="Wang D."/>
            <person name="Mao Y."/>
        </authorList>
    </citation>
    <scope>NUCLEOTIDE SEQUENCE</scope>
    <source>
        <tissue evidence="1">Gametophyte</tissue>
    </source>
</reference>
<evidence type="ECO:0000313" key="1">
    <source>
        <dbReference type="EMBL" id="KAK1866800.1"/>
    </source>
</evidence>
<sequence>MTPPGTPCRRPTPHVPPPGRAACAFYAAGCCRAGASCRFSHDAPAAASAAAVAAAVTADASSHAGGSGGGGGGGGSQVCAHYLMGSCRYGASCRRLHPPGVTLQGVGETVGGVDGHGAAETGVAASGGPHGGGEEAHEAARGGGFDSLAMASGPATGGAATASAECGICFDRPRGRGGRYGLLSGCDHPFCLDCVRQWRSADDGSESSSSSVHKTCPLCRVKSHYVIPSVSFLTGARKAAATASYREHVARIPCKYYTADGVCPFGVHCFYFHEAEAEESPRRRSRRGSRPGGGVRGRGRPGSSGRAHGHVVGTAGLDVDIDVDSSSYLGALPVPEDDASEDDNEYFTRFALEEILELLDISSSGRGLPSGY</sequence>
<name>A0ACC3C9K3_PYRYE</name>
<comment type="caution">
    <text evidence="1">The sequence shown here is derived from an EMBL/GenBank/DDBJ whole genome shotgun (WGS) entry which is preliminary data.</text>
</comment>
<protein>
    <submittedName>
        <fullName evidence="1">Uncharacterized protein</fullName>
    </submittedName>
</protein>
<evidence type="ECO:0000313" key="2">
    <source>
        <dbReference type="Proteomes" id="UP000798662"/>
    </source>
</evidence>
<keyword evidence="2" id="KW-1185">Reference proteome</keyword>
<dbReference type="Proteomes" id="UP000798662">
    <property type="component" value="Chromosome 2"/>
</dbReference>
<proteinExistence type="predicted"/>
<dbReference type="EMBL" id="CM020619">
    <property type="protein sequence ID" value="KAK1866800.1"/>
    <property type="molecule type" value="Genomic_DNA"/>
</dbReference>
<gene>
    <name evidence="1" type="ORF">I4F81_009313</name>
</gene>